<organism evidence="1">
    <name type="scientific">Anguilla anguilla</name>
    <name type="common">European freshwater eel</name>
    <name type="synonym">Muraena anguilla</name>
    <dbReference type="NCBI Taxonomy" id="7936"/>
    <lineage>
        <taxon>Eukaryota</taxon>
        <taxon>Metazoa</taxon>
        <taxon>Chordata</taxon>
        <taxon>Craniata</taxon>
        <taxon>Vertebrata</taxon>
        <taxon>Euteleostomi</taxon>
        <taxon>Actinopterygii</taxon>
        <taxon>Neopterygii</taxon>
        <taxon>Teleostei</taxon>
        <taxon>Anguilliformes</taxon>
        <taxon>Anguillidae</taxon>
        <taxon>Anguilla</taxon>
    </lineage>
</organism>
<accession>A0A0E9V7P8</accession>
<proteinExistence type="predicted"/>
<reference evidence="1" key="1">
    <citation type="submission" date="2014-11" db="EMBL/GenBank/DDBJ databases">
        <authorList>
            <person name="Amaro Gonzalez C."/>
        </authorList>
    </citation>
    <scope>NUCLEOTIDE SEQUENCE</scope>
</reference>
<sequence>MLQTNVTGLTRYTQPTRMHSRRYSHDNEVLTFFF</sequence>
<evidence type="ECO:0000313" key="1">
    <source>
        <dbReference type="EMBL" id="JAH73228.1"/>
    </source>
</evidence>
<protein>
    <submittedName>
        <fullName evidence="1">Uncharacterized protein</fullName>
    </submittedName>
</protein>
<dbReference type="AlphaFoldDB" id="A0A0E9V7P8"/>
<dbReference type="EMBL" id="GBXM01035349">
    <property type="protein sequence ID" value="JAH73228.1"/>
    <property type="molecule type" value="Transcribed_RNA"/>
</dbReference>
<name>A0A0E9V7P8_ANGAN</name>
<reference evidence="1" key="2">
    <citation type="journal article" date="2015" name="Fish Shellfish Immunol.">
        <title>Early steps in the European eel (Anguilla anguilla)-Vibrio vulnificus interaction in the gills: Role of the RtxA13 toxin.</title>
        <authorList>
            <person name="Callol A."/>
            <person name="Pajuelo D."/>
            <person name="Ebbesson L."/>
            <person name="Teles M."/>
            <person name="MacKenzie S."/>
            <person name="Amaro C."/>
        </authorList>
    </citation>
    <scope>NUCLEOTIDE SEQUENCE</scope>
</reference>